<dbReference type="RefSeq" id="WP_002830683.1">
    <property type="nucleotide sequence ID" value="NZ_CBCRXK010000008.1"/>
</dbReference>
<dbReference type="PANTHER" id="PTHR44846:SF12">
    <property type="entry name" value="HTH-TYPE TRANSCRIPTIONAL REGULATOR TRER"/>
    <property type="match status" value="1"/>
</dbReference>
<dbReference type="GeneID" id="57365491"/>
<dbReference type="AlphaFoldDB" id="A0AAW8YQR7"/>
<dbReference type="InterPro" id="IPR012770">
    <property type="entry name" value="TreR"/>
</dbReference>
<proteinExistence type="predicted"/>
<feature type="domain" description="HTH gntR-type" evidence="5">
    <location>
        <begin position="2"/>
        <end position="70"/>
    </location>
</feature>
<dbReference type="Gene3D" id="1.10.10.10">
    <property type="entry name" value="Winged helix-like DNA-binding domain superfamily/Winged helix DNA-binding domain"/>
    <property type="match status" value="1"/>
</dbReference>
<evidence type="ECO:0000256" key="2">
    <source>
        <dbReference type="ARBA" id="ARBA00023125"/>
    </source>
</evidence>
<dbReference type="InterPro" id="IPR028978">
    <property type="entry name" value="Chorismate_lyase_/UTRA_dom_sf"/>
</dbReference>
<dbReference type="SUPFAM" id="SSF64288">
    <property type="entry name" value="Chorismate lyase-like"/>
    <property type="match status" value="1"/>
</dbReference>
<protein>
    <recommendedName>
        <fullName evidence="4">Trehalose operon repressor</fullName>
    </recommendedName>
</protein>
<dbReference type="GO" id="GO:0003700">
    <property type="term" value="F:DNA-binding transcription factor activity"/>
    <property type="evidence" value="ECO:0007669"/>
    <property type="project" value="UniProtKB-UniRule"/>
</dbReference>
<dbReference type="InterPro" id="IPR036390">
    <property type="entry name" value="WH_DNA-bd_sf"/>
</dbReference>
<evidence type="ECO:0000313" key="6">
    <source>
        <dbReference type="EMBL" id="MDV2911984.1"/>
    </source>
</evidence>
<dbReference type="CDD" id="cd07377">
    <property type="entry name" value="WHTH_GntR"/>
    <property type="match status" value="1"/>
</dbReference>
<comment type="caution">
    <text evidence="6">The sequence shown here is derived from an EMBL/GenBank/DDBJ whole genome shotgun (WGS) entry which is preliminary data.</text>
</comment>
<keyword evidence="1" id="KW-0805">Transcription regulation</keyword>
<dbReference type="InterPro" id="IPR036388">
    <property type="entry name" value="WH-like_DNA-bd_sf"/>
</dbReference>
<evidence type="ECO:0000259" key="5">
    <source>
        <dbReference type="PROSITE" id="PS50949"/>
    </source>
</evidence>
<reference evidence="6" key="1">
    <citation type="journal article" date="2023" name="PeerJ">
        <title>Selection and evaluation of lactic acid bacteria from chicken feces in Thailand as potential probiotics.</title>
        <authorList>
            <person name="Khurajog B."/>
            <person name="Disastra Y."/>
            <person name="Lawwyne L.D."/>
            <person name="Sirichokchatchawan W."/>
            <person name="Niyomtham W."/>
            <person name="Yindee J."/>
            <person name="Hampson D.J."/>
            <person name="Prapasarakul N."/>
        </authorList>
    </citation>
    <scope>NUCLEOTIDE SEQUENCE</scope>
    <source>
        <strain evidence="6">BF14</strain>
    </source>
</reference>
<accession>A0AAW8YQR7</accession>
<dbReference type="InterPro" id="IPR011663">
    <property type="entry name" value="UTRA"/>
</dbReference>
<dbReference type="Pfam" id="PF07702">
    <property type="entry name" value="UTRA"/>
    <property type="match status" value="1"/>
</dbReference>
<dbReference type="Pfam" id="PF00392">
    <property type="entry name" value="GntR"/>
    <property type="match status" value="1"/>
</dbReference>
<evidence type="ECO:0000256" key="3">
    <source>
        <dbReference type="ARBA" id="ARBA00023163"/>
    </source>
</evidence>
<dbReference type="SMART" id="SM00345">
    <property type="entry name" value="HTH_GNTR"/>
    <property type="match status" value="1"/>
</dbReference>
<dbReference type="Proteomes" id="UP001280415">
    <property type="component" value="Unassembled WGS sequence"/>
</dbReference>
<dbReference type="InterPro" id="IPR000524">
    <property type="entry name" value="Tscrpt_reg_HTH_GntR"/>
</dbReference>
<keyword evidence="3" id="KW-0804">Transcription</keyword>
<dbReference type="GO" id="GO:0045892">
    <property type="term" value="P:negative regulation of DNA-templated transcription"/>
    <property type="evidence" value="ECO:0007669"/>
    <property type="project" value="TreeGrafter"/>
</dbReference>
<dbReference type="PROSITE" id="PS50949">
    <property type="entry name" value="HTH_GNTR"/>
    <property type="match status" value="1"/>
</dbReference>
<dbReference type="Gene3D" id="3.40.1410.10">
    <property type="entry name" value="Chorismate lyase-like"/>
    <property type="match status" value="1"/>
</dbReference>
<dbReference type="SMART" id="SM00866">
    <property type="entry name" value="UTRA"/>
    <property type="match status" value="1"/>
</dbReference>
<dbReference type="GO" id="GO:0003677">
    <property type="term" value="F:DNA binding"/>
    <property type="evidence" value="ECO:0007669"/>
    <property type="project" value="UniProtKB-UniRule"/>
</dbReference>
<dbReference type="InterPro" id="IPR050679">
    <property type="entry name" value="Bact_HTH_transcr_reg"/>
</dbReference>
<keyword evidence="2" id="KW-0238">DNA-binding</keyword>
<dbReference type="SUPFAM" id="SSF46785">
    <property type="entry name" value="Winged helix' DNA-binding domain"/>
    <property type="match status" value="1"/>
</dbReference>
<dbReference type="EMBL" id="JAWJAX010000012">
    <property type="protein sequence ID" value="MDV2911984.1"/>
    <property type="molecule type" value="Genomic_DNA"/>
</dbReference>
<evidence type="ECO:0000256" key="4">
    <source>
        <dbReference type="NCBIfam" id="TIGR02404"/>
    </source>
</evidence>
<evidence type="ECO:0000313" key="7">
    <source>
        <dbReference type="Proteomes" id="UP001280415"/>
    </source>
</evidence>
<dbReference type="PRINTS" id="PR00035">
    <property type="entry name" value="HTHGNTR"/>
</dbReference>
<organism evidence="6 7">
    <name type="scientific">Pediococcus acidilactici</name>
    <dbReference type="NCBI Taxonomy" id="1254"/>
    <lineage>
        <taxon>Bacteria</taxon>
        <taxon>Bacillati</taxon>
        <taxon>Bacillota</taxon>
        <taxon>Bacilli</taxon>
        <taxon>Lactobacillales</taxon>
        <taxon>Lactobacillaceae</taxon>
        <taxon>Pediococcus</taxon>
        <taxon>Pediococcus acidilactici group</taxon>
    </lineage>
</organism>
<dbReference type="PANTHER" id="PTHR44846">
    <property type="entry name" value="MANNOSYL-D-GLYCERATE TRANSPORT/METABOLISM SYSTEM REPRESSOR MNGR-RELATED"/>
    <property type="match status" value="1"/>
</dbReference>
<name>A0AAW8YQR7_PEDAC</name>
<reference evidence="6" key="2">
    <citation type="submission" date="2023-10" db="EMBL/GenBank/DDBJ databases">
        <authorList>
            <person name="Khurajog B."/>
        </authorList>
    </citation>
    <scope>NUCLEOTIDE SEQUENCE</scope>
    <source>
        <strain evidence="6">BF14</strain>
    </source>
</reference>
<dbReference type="NCBIfam" id="TIGR02404">
    <property type="entry name" value="trehalos_R_Bsub"/>
    <property type="match status" value="1"/>
</dbReference>
<sequence length="240" mass="27642">MESKYDLIEQDLANKIIHGIYPVNTYLPSENELCELYGTSRETVRKALAMLLELGYIQKIKGKGSIVLDVSRFVFPVSGIKSFKELNQSQDMHSRTKLITLEPRLVPNKTFNLDNDDQLNATYIERLRTVNDEPIIIDIDYILSAVVANIPERAAKNSLYEYFEDELGLDISYATKTITVEKPTEHQRQLLKLPANKDVVVIRSMTYLSDTTLFQFTESIHRADKFSFVDFARRQKMKGH</sequence>
<gene>
    <name evidence="6" type="primary">treR</name>
    <name evidence="6" type="ORF">R0H03_09015</name>
</gene>
<evidence type="ECO:0000256" key="1">
    <source>
        <dbReference type="ARBA" id="ARBA00023015"/>
    </source>
</evidence>